<accession>A0A1G6IS04</accession>
<gene>
    <name evidence="6" type="ORF">SAMN04487864_102204</name>
</gene>
<proteinExistence type="inferred from homology"/>
<dbReference type="GO" id="GO:0070403">
    <property type="term" value="F:NAD+ binding"/>
    <property type="evidence" value="ECO:0007669"/>
    <property type="project" value="InterPro"/>
</dbReference>
<dbReference type="GO" id="GO:0008977">
    <property type="term" value="F:prephenate dehydrogenase (NAD+) activity"/>
    <property type="evidence" value="ECO:0007669"/>
    <property type="project" value="InterPro"/>
</dbReference>
<dbReference type="InterPro" id="IPR008927">
    <property type="entry name" value="6-PGluconate_DH-like_C_sf"/>
</dbReference>
<evidence type="ECO:0000256" key="1">
    <source>
        <dbReference type="ARBA" id="ARBA00007964"/>
    </source>
</evidence>
<dbReference type="InterPro" id="IPR003099">
    <property type="entry name" value="Prephen_DH"/>
</dbReference>
<dbReference type="Proteomes" id="UP000198943">
    <property type="component" value="Unassembled WGS sequence"/>
</dbReference>
<keyword evidence="2" id="KW-0560">Oxidoreductase</keyword>
<evidence type="ECO:0000313" key="6">
    <source>
        <dbReference type="EMBL" id="SDC09210.1"/>
    </source>
</evidence>
<dbReference type="OrthoDB" id="9802008at2"/>
<dbReference type="InterPro" id="IPR050812">
    <property type="entry name" value="Preph/Arog_dehydrog"/>
</dbReference>
<dbReference type="InterPro" id="IPR036291">
    <property type="entry name" value="NAD(P)-bd_dom_sf"/>
</dbReference>
<dbReference type="GO" id="GO:0004665">
    <property type="term" value="F:prephenate dehydrogenase (NADP+) activity"/>
    <property type="evidence" value="ECO:0007669"/>
    <property type="project" value="InterPro"/>
</dbReference>
<dbReference type="SUPFAM" id="SSF48179">
    <property type="entry name" value="6-phosphogluconate dehydrogenase C-terminal domain-like"/>
    <property type="match status" value="1"/>
</dbReference>
<evidence type="ECO:0000256" key="4">
    <source>
        <dbReference type="SAM" id="Coils"/>
    </source>
</evidence>
<dbReference type="PROSITE" id="PS51176">
    <property type="entry name" value="PDH_ADH"/>
    <property type="match status" value="1"/>
</dbReference>
<dbReference type="Pfam" id="PF20463">
    <property type="entry name" value="PDH_C"/>
    <property type="match status" value="1"/>
</dbReference>
<evidence type="ECO:0000256" key="3">
    <source>
        <dbReference type="ARBA" id="ARBA00029440"/>
    </source>
</evidence>
<protein>
    <submittedName>
        <fullName evidence="6">Prephenate dehydrogenase</fullName>
    </submittedName>
</protein>
<dbReference type="PANTHER" id="PTHR21363">
    <property type="entry name" value="PREPHENATE DEHYDROGENASE"/>
    <property type="match status" value="1"/>
</dbReference>
<keyword evidence="4" id="KW-0175">Coiled coil</keyword>
<dbReference type="PANTHER" id="PTHR21363:SF0">
    <property type="entry name" value="PREPHENATE DEHYDROGENASE [NADP(+)]"/>
    <property type="match status" value="1"/>
</dbReference>
<organism evidence="6 7">
    <name type="scientific">Succiniclasticum ruminis</name>
    <dbReference type="NCBI Taxonomy" id="40841"/>
    <lineage>
        <taxon>Bacteria</taxon>
        <taxon>Bacillati</taxon>
        <taxon>Bacillota</taxon>
        <taxon>Negativicutes</taxon>
        <taxon>Acidaminococcales</taxon>
        <taxon>Acidaminococcaceae</taxon>
        <taxon>Succiniclasticum</taxon>
    </lineage>
</organism>
<sequence>MIKQYQEKPLRDLTFAIVGLGLIGGSYAKALRNLKVRKILGMDISHGIARACLNANMIDEVIEADGSNLKEADVIICSVYPEAIVGFVRQNVQNFAEGMLMTDATGVKGTMPHDIQALLPESCEFISGHPMAGRQGSGLGMSDAAIFNNSNYIIVPTEKNSPEAVRWLEEFAKALGCARSVKVSTEDHDKIIAYTSDLPHITAVALVNSASYNENTQYFIAGGFRDATRVADINPDLWSDLFLSNRANVIAEIENYQKQLERWKKAIENNDREALKEIMREAGPRRRQLY</sequence>
<dbReference type="GO" id="GO:0006571">
    <property type="term" value="P:tyrosine biosynthetic process"/>
    <property type="evidence" value="ECO:0007669"/>
    <property type="project" value="InterPro"/>
</dbReference>
<comment type="pathway">
    <text evidence="3">Amino-acid biosynthesis.</text>
</comment>
<dbReference type="AlphaFoldDB" id="A0A1G6IS04"/>
<dbReference type="EMBL" id="FMYW01000002">
    <property type="protein sequence ID" value="SDC09210.1"/>
    <property type="molecule type" value="Genomic_DNA"/>
</dbReference>
<dbReference type="InterPro" id="IPR046826">
    <property type="entry name" value="PDH_N"/>
</dbReference>
<dbReference type="SUPFAM" id="SSF51735">
    <property type="entry name" value="NAD(P)-binding Rossmann-fold domains"/>
    <property type="match status" value="1"/>
</dbReference>
<evidence type="ECO:0000259" key="5">
    <source>
        <dbReference type="PROSITE" id="PS51176"/>
    </source>
</evidence>
<dbReference type="Pfam" id="PF02153">
    <property type="entry name" value="PDH_N"/>
    <property type="match status" value="1"/>
</dbReference>
<name>A0A1G6IS04_9FIRM</name>
<dbReference type="Gene3D" id="1.10.3660.10">
    <property type="entry name" value="6-phosphogluconate dehydrogenase C-terminal like domain"/>
    <property type="match status" value="1"/>
</dbReference>
<evidence type="ECO:0000313" key="7">
    <source>
        <dbReference type="Proteomes" id="UP000198943"/>
    </source>
</evidence>
<feature type="coiled-coil region" evidence="4">
    <location>
        <begin position="246"/>
        <end position="273"/>
    </location>
</feature>
<feature type="domain" description="Prephenate/arogenate dehydrogenase" evidence="5">
    <location>
        <begin position="13"/>
        <end position="290"/>
    </location>
</feature>
<dbReference type="Gene3D" id="3.40.50.720">
    <property type="entry name" value="NAD(P)-binding Rossmann-like Domain"/>
    <property type="match status" value="1"/>
</dbReference>
<dbReference type="RefSeq" id="WP_093729376.1">
    <property type="nucleotide sequence ID" value="NZ_FMYW01000002.1"/>
</dbReference>
<evidence type="ECO:0000256" key="2">
    <source>
        <dbReference type="ARBA" id="ARBA00023002"/>
    </source>
</evidence>
<comment type="similarity">
    <text evidence="1">Belongs to the prephenate/arogenate dehydrogenase family.</text>
</comment>
<dbReference type="InterPro" id="IPR046825">
    <property type="entry name" value="PDH_C"/>
</dbReference>
<keyword evidence="7" id="KW-1185">Reference proteome</keyword>
<reference evidence="7" key="1">
    <citation type="submission" date="2016-10" db="EMBL/GenBank/DDBJ databases">
        <authorList>
            <person name="Varghese N."/>
            <person name="Submissions S."/>
        </authorList>
    </citation>
    <scope>NUCLEOTIDE SEQUENCE [LARGE SCALE GENOMIC DNA]</scope>
    <source>
        <strain evidence="7">DSM 11005</strain>
    </source>
</reference>